<evidence type="ECO:0000313" key="4">
    <source>
        <dbReference type="EMBL" id="KAI2654904.1"/>
    </source>
</evidence>
<dbReference type="InterPro" id="IPR008160">
    <property type="entry name" value="Collagen"/>
</dbReference>
<dbReference type="EMBL" id="JACTAM010000016">
    <property type="protein sequence ID" value="KAI2654904.1"/>
    <property type="molecule type" value="Genomic_DNA"/>
</dbReference>
<proteinExistence type="predicted"/>
<gene>
    <name evidence="4" type="ORF">H4Q32_017188</name>
</gene>
<feature type="chain" id="PRO_5046066575" evidence="2">
    <location>
        <begin position="22"/>
        <end position="309"/>
    </location>
</feature>
<keyword evidence="4" id="KW-0176">Collagen</keyword>
<dbReference type="Pfam" id="PF25815">
    <property type="entry name" value="CTHRC1_C"/>
    <property type="match status" value="1"/>
</dbReference>
<name>A0ABQ8LWA0_LABRO</name>
<feature type="region of interest" description="Disordered" evidence="1">
    <location>
        <begin position="130"/>
        <end position="154"/>
    </location>
</feature>
<protein>
    <submittedName>
        <fullName evidence="4">Collagen triple helix repeat-containing protein 1</fullName>
    </submittedName>
</protein>
<comment type="caution">
    <text evidence="4">The sequence shown here is derived from an EMBL/GenBank/DDBJ whole genome shotgun (WGS) entry which is preliminary data.</text>
</comment>
<accession>A0ABQ8LWA0</accession>
<feature type="signal peptide" evidence="2">
    <location>
        <begin position="1"/>
        <end position="21"/>
    </location>
</feature>
<evidence type="ECO:0000256" key="1">
    <source>
        <dbReference type="SAM" id="MobiDB-lite"/>
    </source>
</evidence>
<feature type="domain" description="CTHRC1 C-terminal" evidence="3">
    <location>
        <begin position="165"/>
        <end position="302"/>
    </location>
</feature>
<dbReference type="GO" id="GO:0005581">
    <property type="term" value="C:collagen trimer"/>
    <property type="evidence" value="ECO:0007669"/>
    <property type="project" value="UniProtKB-KW"/>
</dbReference>
<dbReference type="InterPro" id="IPR057873">
    <property type="entry name" value="CTHRC1_C"/>
</dbReference>
<keyword evidence="2" id="KW-0732">Signal</keyword>
<organism evidence="4 5">
    <name type="scientific">Labeo rohita</name>
    <name type="common">Indian major carp</name>
    <name type="synonym">Cyprinus rohita</name>
    <dbReference type="NCBI Taxonomy" id="84645"/>
    <lineage>
        <taxon>Eukaryota</taxon>
        <taxon>Metazoa</taxon>
        <taxon>Chordata</taxon>
        <taxon>Craniata</taxon>
        <taxon>Vertebrata</taxon>
        <taxon>Euteleostomi</taxon>
        <taxon>Actinopterygii</taxon>
        <taxon>Neopterygii</taxon>
        <taxon>Teleostei</taxon>
        <taxon>Ostariophysi</taxon>
        <taxon>Cypriniformes</taxon>
        <taxon>Cyprinidae</taxon>
        <taxon>Labeoninae</taxon>
        <taxon>Labeonini</taxon>
        <taxon>Labeo</taxon>
    </lineage>
</organism>
<keyword evidence="5" id="KW-1185">Reference proteome</keyword>
<sequence>MGHFKTGILIVSCLLFTCYEAEKLKTRGLRQKDVEYMEKGPYFHSSLLAGMLIRSCITLAEETQMTAELPNAKARPPVLTAVYCSRRRAWVAAMTPLHIRPVRSEAAFLLRCKCLYSSCIQGPAGIPGRDGNPGVNGIPGTPGVPGRDGAKGEKGECVTERFEEPWKPNYKQCAWNSLNYGIDLGKITECTFTKQHADSALRVLFSGSLRLKCKTACCQRWYFTFNGAECAAPLPIESIIYLDQGSPEFNSTINIHRTTSVEGLCEGLRKGLVDVAIWVGTCGDYPHGDASTGWNSVSRVIIEELPPSS</sequence>
<dbReference type="Pfam" id="PF01391">
    <property type="entry name" value="Collagen"/>
    <property type="match status" value="1"/>
</dbReference>
<reference evidence="4 5" key="1">
    <citation type="submission" date="2022-01" db="EMBL/GenBank/DDBJ databases">
        <title>A high-quality chromosome-level genome assembly of rohu carp, Labeo rohita.</title>
        <authorList>
            <person name="Arick M.A. II"/>
            <person name="Hsu C.-Y."/>
            <person name="Magbanua Z."/>
            <person name="Pechanova O."/>
            <person name="Grover C."/>
            <person name="Miller E."/>
            <person name="Thrash A."/>
            <person name="Ezzel L."/>
            <person name="Alam S."/>
            <person name="Benzie J."/>
            <person name="Hamilton M."/>
            <person name="Karsi A."/>
            <person name="Lawrence M.L."/>
            <person name="Peterson D.G."/>
        </authorList>
    </citation>
    <scope>NUCLEOTIDE SEQUENCE [LARGE SCALE GENOMIC DNA]</scope>
    <source>
        <strain evidence="5">BAU-BD-2019</strain>
        <tissue evidence="4">Blood</tissue>
    </source>
</reference>
<evidence type="ECO:0000256" key="2">
    <source>
        <dbReference type="SAM" id="SignalP"/>
    </source>
</evidence>
<evidence type="ECO:0000259" key="3">
    <source>
        <dbReference type="Pfam" id="PF25815"/>
    </source>
</evidence>
<dbReference type="Proteomes" id="UP000830375">
    <property type="component" value="Unassembled WGS sequence"/>
</dbReference>
<evidence type="ECO:0000313" key="5">
    <source>
        <dbReference type="Proteomes" id="UP000830375"/>
    </source>
</evidence>